<dbReference type="GO" id="GO:0016740">
    <property type="term" value="F:transferase activity"/>
    <property type="evidence" value="ECO:0007669"/>
    <property type="project" value="UniProtKB-KW"/>
</dbReference>
<evidence type="ECO:0000259" key="1">
    <source>
        <dbReference type="Pfam" id="PF13524"/>
    </source>
</evidence>
<evidence type="ECO:0000313" key="2">
    <source>
        <dbReference type="EMBL" id="KAB7740802.1"/>
    </source>
</evidence>
<accession>A0A6N6VNS7</accession>
<comment type="caution">
    <text evidence="2">The sequence shown here is derived from an EMBL/GenBank/DDBJ whole genome shotgun (WGS) entry which is preliminary data.</text>
</comment>
<name>A0A6N6VNS7_9HYPH</name>
<feature type="domain" description="Spore protein YkvP/CgeB glycosyl transferase-like" evidence="1">
    <location>
        <begin position="188"/>
        <end position="310"/>
    </location>
</feature>
<organism evidence="2 3">
    <name type="scientific">Parvibaculum sedimenti</name>
    <dbReference type="NCBI Taxonomy" id="2608632"/>
    <lineage>
        <taxon>Bacteria</taxon>
        <taxon>Pseudomonadati</taxon>
        <taxon>Pseudomonadota</taxon>
        <taxon>Alphaproteobacteria</taxon>
        <taxon>Hyphomicrobiales</taxon>
        <taxon>Parvibaculaceae</taxon>
        <taxon>Parvibaculum</taxon>
    </lineage>
</organism>
<proteinExistence type="predicted"/>
<dbReference type="InterPro" id="IPR055259">
    <property type="entry name" value="YkvP/CgeB_Glyco_trans-like"/>
</dbReference>
<reference evidence="2 3" key="1">
    <citation type="submission" date="2019-09" db="EMBL/GenBank/DDBJ databases">
        <title>Parvibaculum sedimenti sp. nov., isolated from sediment.</title>
        <authorList>
            <person name="Wang Y."/>
        </authorList>
    </citation>
    <scope>NUCLEOTIDE SEQUENCE [LARGE SCALE GENOMIC DNA]</scope>
    <source>
        <strain evidence="2 3">HXT-9</strain>
    </source>
</reference>
<dbReference type="AlphaFoldDB" id="A0A6N6VNS7"/>
<sequence length="342" mass="38097">MRIAIVGNFNERKAGANFYATVRKLMNGFIRNGHFVMPFSDRDVAREAGRLGIGRVGDGGANRRLVQLCRSFRPDLVLLVHADIISNDTLRELKTLKPAPVLAVVNLDPLFEAVNPPRVRRFAEVADITFITTAGQPLTEFATRRHRIAFIPNPADRSLEAMEGFARTDQAFDLLCSIISEKGTPQRAAFMRALQAAVPEARCDFYGLDNHAPVFGAAYFDAISGARMGLNLSRGDDHYLYSSDRIAQYVGNGLLVFVARSSGYGDIFSERELVFYDGVPDLAEKLRYFIAHDDERRAIAEAGHAKYHAIFNERLVARFIEEAAFGRKLSPDYAWPTTIYGG</sequence>
<dbReference type="SUPFAM" id="SSF53756">
    <property type="entry name" value="UDP-Glycosyltransferase/glycogen phosphorylase"/>
    <property type="match status" value="1"/>
</dbReference>
<keyword evidence="2" id="KW-0808">Transferase</keyword>
<dbReference type="Proteomes" id="UP000468901">
    <property type="component" value="Unassembled WGS sequence"/>
</dbReference>
<evidence type="ECO:0000313" key="3">
    <source>
        <dbReference type="Proteomes" id="UP000468901"/>
    </source>
</evidence>
<protein>
    <submittedName>
        <fullName evidence="2">Glycosyltransferase</fullName>
    </submittedName>
</protein>
<dbReference type="RefSeq" id="WP_152215644.1">
    <property type="nucleotide sequence ID" value="NZ_WESC01000005.1"/>
</dbReference>
<dbReference type="Pfam" id="PF13524">
    <property type="entry name" value="Glyco_trans_1_2"/>
    <property type="match status" value="1"/>
</dbReference>
<dbReference type="EMBL" id="WESC01000005">
    <property type="protein sequence ID" value="KAB7740802.1"/>
    <property type="molecule type" value="Genomic_DNA"/>
</dbReference>
<keyword evidence="3" id="KW-1185">Reference proteome</keyword>
<gene>
    <name evidence="2" type="ORF">F2P47_07085</name>
</gene>